<dbReference type="Proteomes" id="UP001157134">
    <property type="component" value="Unassembled WGS sequence"/>
</dbReference>
<dbReference type="NCBIfam" id="TIGR04178">
    <property type="entry name" value="exo_archaeo"/>
    <property type="match status" value="1"/>
</dbReference>
<evidence type="ECO:0000256" key="3">
    <source>
        <dbReference type="ARBA" id="ARBA00022670"/>
    </source>
</evidence>
<evidence type="ECO:0008006" key="11">
    <source>
        <dbReference type="Google" id="ProtNLM"/>
    </source>
</evidence>
<keyword evidence="10" id="KW-1185">Reference proteome</keyword>
<dbReference type="InterPro" id="IPR019127">
    <property type="entry name" value="Exosortase"/>
</dbReference>
<accession>A0ABQ6H6U9</accession>
<sequence length="440" mass="50009">MIKIKQYQELIILIAVSFFFFLSQFSILQNFWEYSFDDGTYSHAYLIPFISAFLYWQLHKENILTVNKKINIVALVALTISTALVLIFSFAHFSFGYRLFFVVAYMALIASVFKPSIKVLFPAFYLVFLVPIWGALIAPLQNLSTFAVTKIMSLTTIPVFVDGNFITIPVGIFEIAGGCSGLRYMIVSLAVSSLYIFLNIRSWGKGITFLTLAILGALLTNWIRITLLILIGNYTNMESGLMEDHNTFGWYIYIPFIIILFAFGNRYLVSTEKEEKVVKQDKPINKVSIAIPSLIIFYTSTYLWQMLYPVKTLPQTCNTAILEGIPLPTIANESVQCVVSEGNKTQVTYFFDGAELDSAVNYYANEFIPNDFKIVKTTSNDEQLIVTDGLNEFTVEMLFKSGDTPVRQYRDLNKTMLLNAFTGTRDTSLIWEVSRQNSEK</sequence>
<keyword evidence="3" id="KW-0645">Protease</keyword>
<keyword evidence="7 8" id="KW-0472">Membrane</keyword>
<evidence type="ECO:0000256" key="1">
    <source>
        <dbReference type="ARBA" id="ARBA00004651"/>
    </source>
</evidence>
<evidence type="ECO:0000256" key="5">
    <source>
        <dbReference type="ARBA" id="ARBA00022801"/>
    </source>
</evidence>
<keyword evidence="4 8" id="KW-0812">Transmembrane</keyword>
<feature type="transmembrane region" description="Helical" evidence="8">
    <location>
        <begin position="182"/>
        <end position="200"/>
    </location>
</feature>
<proteinExistence type="predicted"/>
<dbReference type="InterPro" id="IPR013426">
    <property type="entry name" value="EpsH-like"/>
</dbReference>
<feature type="transmembrane region" description="Helical" evidence="8">
    <location>
        <begin position="120"/>
        <end position="140"/>
    </location>
</feature>
<evidence type="ECO:0000313" key="10">
    <source>
        <dbReference type="Proteomes" id="UP001157134"/>
    </source>
</evidence>
<feature type="transmembrane region" description="Helical" evidence="8">
    <location>
        <begin position="250"/>
        <end position="268"/>
    </location>
</feature>
<protein>
    <recommendedName>
        <fullName evidence="11">Exosortase</fullName>
    </recommendedName>
</protein>
<evidence type="ECO:0000256" key="4">
    <source>
        <dbReference type="ARBA" id="ARBA00022692"/>
    </source>
</evidence>
<feature type="transmembrane region" description="Helical" evidence="8">
    <location>
        <begin position="207"/>
        <end position="230"/>
    </location>
</feature>
<dbReference type="InterPro" id="IPR026392">
    <property type="entry name" value="Exo/Archaeosortase_dom"/>
</dbReference>
<dbReference type="Pfam" id="PF09721">
    <property type="entry name" value="Exosortase_EpsH"/>
    <property type="match status" value="1"/>
</dbReference>
<feature type="transmembrane region" description="Helical" evidence="8">
    <location>
        <begin position="70"/>
        <end position="89"/>
    </location>
</feature>
<feature type="transmembrane region" description="Helical" evidence="8">
    <location>
        <begin position="95"/>
        <end position="113"/>
    </location>
</feature>
<dbReference type="EMBL" id="BSSV01000001">
    <property type="protein sequence ID" value="GLX83865.1"/>
    <property type="molecule type" value="Genomic_DNA"/>
</dbReference>
<keyword evidence="6 8" id="KW-1133">Transmembrane helix</keyword>
<reference evidence="9 10" key="1">
    <citation type="submission" date="2023-03" db="EMBL/GenBank/DDBJ databases">
        <title>Thalassotalea loyana LMG 22536T draft genome sequence.</title>
        <authorList>
            <person name="Sawabe T."/>
        </authorList>
    </citation>
    <scope>NUCLEOTIDE SEQUENCE [LARGE SCALE GENOMIC DNA]</scope>
    <source>
        <strain evidence="9 10">LMG 22536</strain>
    </source>
</reference>
<evidence type="ECO:0000313" key="9">
    <source>
        <dbReference type="EMBL" id="GLX83865.1"/>
    </source>
</evidence>
<feature type="transmembrane region" description="Helical" evidence="8">
    <location>
        <begin position="7"/>
        <end position="28"/>
    </location>
</feature>
<dbReference type="NCBIfam" id="TIGR02602">
    <property type="entry name" value="8TM_EpsH"/>
    <property type="match status" value="1"/>
</dbReference>
<feature type="transmembrane region" description="Helical" evidence="8">
    <location>
        <begin position="289"/>
        <end position="308"/>
    </location>
</feature>
<gene>
    <name evidence="9" type="ORF">tloyanaT_01170</name>
</gene>
<comment type="subcellular location">
    <subcellularLocation>
        <location evidence="1">Cell membrane</location>
        <topology evidence="1">Multi-pass membrane protein</topology>
    </subcellularLocation>
</comment>
<name>A0ABQ6H6U9_9GAMM</name>
<comment type="caution">
    <text evidence="9">The sequence shown here is derived from an EMBL/GenBank/DDBJ whole genome shotgun (WGS) entry which is preliminary data.</text>
</comment>
<keyword evidence="2" id="KW-1003">Cell membrane</keyword>
<feature type="transmembrane region" description="Helical" evidence="8">
    <location>
        <begin position="40"/>
        <end position="58"/>
    </location>
</feature>
<evidence type="ECO:0000256" key="7">
    <source>
        <dbReference type="ARBA" id="ARBA00023136"/>
    </source>
</evidence>
<keyword evidence="5" id="KW-0378">Hydrolase</keyword>
<evidence type="ECO:0000256" key="8">
    <source>
        <dbReference type="SAM" id="Phobius"/>
    </source>
</evidence>
<organism evidence="9 10">
    <name type="scientific">Thalassotalea loyana</name>
    <dbReference type="NCBI Taxonomy" id="280483"/>
    <lineage>
        <taxon>Bacteria</taxon>
        <taxon>Pseudomonadati</taxon>
        <taxon>Pseudomonadota</taxon>
        <taxon>Gammaproteobacteria</taxon>
        <taxon>Alteromonadales</taxon>
        <taxon>Colwelliaceae</taxon>
        <taxon>Thalassotalea</taxon>
    </lineage>
</organism>
<evidence type="ECO:0000256" key="2">
    <source>
        <dbReference type="ARBA" id="ARBA00022475"/>
    </source>
</evidence>
<evidence type="ECO:0000256" key="6">
    <source>
        <dbReference type="ARBA" id="ARBA00022989"/>
    </source>
</evidence>